<evidence type="ECO:0000256" key="4">
    <source>
        <dbReference type="ARBA" id="ARBA00022982"/>
    </source>
</evidence>
<evidence type="ECO:0000256" key="7">
    <source>
        <dbReference type="SAM" id="Phobius"/>
    </source>
</evidence>
<keyword evidence="10" id="KW-1185">Reference proteome</keyword>
<protein>
    <recommendedName>
        <fullName evidence="8">Cytochrome b561 domain-containing protein</fullName>
    </recommendedName>
</protein>
<dbReference type="EnsemblMetazoa" id="AMEC021982-RA">
    <property type="protein sequence ID" value="AMEC021982-PA"/>
    <property type="gene ID" value="AMEC021982"/>
</dbReference>
<feature type="domain" description="Cytochrome b561" evidence="8">
    <location>
        <begin position="1"/>
        <end position="153"/>
    </location>
</feature>
<feature type="transmembrane region" description="Helical" evidence="7">
    <location>
        <begin position="159"/>
        <end position="176"/>
    </location>
</feature>
<dbReference type="STRING" id="34690.A0A182UKB8"/>
<evidence type="ECO:0000313" key="9">
    <source>
        <dbReference type="EnsemblMetazoa" id="AMEC021982-PA"/>
    </source>
</evidence>
<accession>A0A182UKB8</accession>
<evidence type="ECO:0000256" key="3">
    <source>
        <dbReference type="ARBA" id="ARBA00022692"/>
    </source>
</evidence>
<feature type="transmembrane region" description="Helical" evidence="7">
    <location>
        <begin position="62"/>
        <end position="83"/>
    </location>
</feature>
<feature type="transmembrane region" description="Helical" evidence="7">
    <location>
        <begin position="128"/>
        <end position="147"/>
    </location>
</feature>
<keyword evidence="2" id="KW-0813">Transport</keyword>
<dbReference type="GO" id="GO:0016020">
    <property type="term" value="C:membrane"/>
    <property type="evidence" value="ECO:0007669"/>
    <property type="project" value="UniProtKB-SubCell"/>
</dbReference>
<dbReference type="VEuPathDB" id="VectorBase:AMEC021982"/>
<keyword evidence="3 7" id="KW-0812">Transmembrane</keyword>
<dbReference type="InterPro" id="IPR006593">
    <property type="entry name" value="Cyt_b561/ferric_Rdtase_TM"/>
</dbReference>
<evidence type="ECO:0000256" key="6">
    <source>
        <dbReference type="ARBA" id="ARBA00023136"/>
    </source>
</evidence>
<reference evidence="9" key="2">
    <citation type="submission" date="2020-05" db="UniProtKB">
        <authorList>
            <consortium name="EnsemblMetazoa"/>
        </authorList>
    </citation>
    <scope>IDENTIFICATION</scope>
    <source>
        <strain evidence="9">CM1001059</strain>
    </source>
</reference>
<keyword evidence="6 7" id="KW-0472">Membrane</keyword>
<evidence type="ECO:0000256" key="2">
    <source>
        <dbReference type="ARBA" id="ARBA00022448"/>
    </source>
</evidence>
<dbReference type="Proteomes" id="UP000075902">
    <property type="component" value="Unassembled WGS sequence"/>
</dbReference>
<sequence length="178" mass="19779">MADHEHDHDHDDDHDHDHGHPSVLLRLHGTLMYHRIYMMASWILTCAAIVCIFVDVQGFEAHAHSIVGLATFALVFIQPILGLMRPSQQPVQSAIRILHTLLGHAAYILAVTNMFLGIGLEAAHISSVMYGLLAGAVGIHVLAHVAFNFSRWRKTTLTVQMIALYAFTIANVVFVWRG</sequence>
<proteinExistence type="predicted"/>
<dbReference type="CDD" id="cd08760">
    <property type="entry name" value="Cyt_b561_FRRS1_like"/>
    <property type="match status" value="1"/>
</dbReference>
<evidence type="ECO:0000256" key="1">
    <source>
        <dbReference type="ARBA" id="ARBA00004370"/>
    </source>
</evidence>
<dbReference type="PROSITE" id="PS50939">
    <property type="entry name" value="CYTOCHROME_B561"/>
    <property type="match status" value="1"/>
</dbReference>
<feature type="transmembrane region" description="Helical" evidence="7">
    <location>
        <begin position="95"/>
        <end position="116"/>
    </location>
</feature>
<dbReference type="Gene3D" id="1.20.120.1770">
    <property type="match status" value="1"/>
</dbReference>
<dbReference type="SMART" id="SM00665">
    <property type="entry name" value="B561"/>
    <property type="match status" value="1"/>
</dbReference>
<reference evidence="10" key="1">
    <citation type="submission" date="2014-01" db="EMBL/GenBank/DDBJ databases">
        <title>The Genome Sequence of Anopheles melas CM1001059_A (V2).</title>
        <authorList>
            <consortium name="The Broad Institute Genomics Platform"/>
            <person name="Neafsey D.E."/>
            <person name="Besansky N."/>
            <person name="Howell P."/>
            <person name="Walton C."/>
            <person name="Young S.K."/>
            <person name="Zeng Q."/>
            <person name="Gargeya S."/>
            <person name="Fitzgerald M."/>
            <person name="Haas B."/>
            <person name="Abouelleil A."/>
            <person name="Allen A.W."/>
            <person name="Alvarado L."/>
            <person name="Arachchi H.M."/>
            <person name="Berlin A.M."/>
            <person name="Chapman S.B."/>
            <person name="Gainer-Dewar J."/>
            <person name="Goldberg J."/>
            <person name="Griggs A."/>
            <person name="Gujja S."/>
            <person name="Hansen M."/>
            <person name="Howarth C."/>
            <person name="Imamovic A."/>
            <person name="Ireland A."/>
            <person name="Larimer J."/>
            <person name="McCowan C."/>
            <person name="Murphy C."/>
            <person name="Pearson M."/>
            <person name="Poon T.W."/>
            <person name="Priest M."/>
            <person name="Roberts A."/>
            <person name="Saif S."/>
            <person name="Shea T."/>
            <person name="Sisk P."/>
            <person name="Sykes S."/>
            <person name="Wortman J."/>
            <person name="Nusbaum C."/>
            <person name="Birren B."/>
        </authorList>
    </citation>
    <scope>NUCLEOTIDE SEQUENCE [LARGE SCALE GENOMIC DNA]</scope>
    <source>
        <strain evidence="10">CM1001059</strain>
    </source>
</reference>
<comment type="subcellular location">
    <subcellularLocation>
        <location evidence="1">Membrane</location>
    </subcellularLocation>
</comment>
<dbReference type="AlphaFoldDB" id="A0A182UKB8"/>
<keyword evidence="5 7" id="KW-1133">Transmembrane helix</keyword>
<keyword evidence="4" id="KW-0249">Electron transport</keyword>
<organism evidence="9 10">
    <name type="scientific">Anopheles melas</name>
    <dbReference type="NCBI Taxonomy" id="34690"/>
    <lineage>
        <taxon>Eukaryota</taxon>
        <taxon>Metazoa</taxon>
        <taxon>Ecdysozoa</taxon>
        <taxon>Arthropoda</taxon>
        <taxon>Hexapoda</taxon>
        <taxon>Insecta</taxon>
        <taxon>Pterygota</taxon>
        <taxon>Neoptera</taxon>
        <taxon>Endopterygota</taxon>
        <taxon>Diptera</taxon>
        <taxon>Nematocera</taxon>
        <taxon>Culicoidea</taxon>
        <taxon>Culicidae</taxon>
        <taxon>Anophelinae</taxon>
        <taxon>Anopheles</taxon>
    </lineage>
</organism>
<feature type="transmembrane region" description="Helical" evidence="7">
    <location>
        <begin position="36"/>
        <end position="56"/>
    </location>
</feature>
<dbReference type="Pfam" id="PF03188">
    <property type="entry name" value="Cytochrom_B561"/>
    <property type="match status" value="1"/>
</dbReference>
<evidence type="ECO:0000256" key="5">
    <source>
        <dbReference type="ARBA" id="ARBA00022989"/>
    </source>
</evidence>
<name>A0A182UKB8_9DIPT</name>
<evidence type="ECO:0000313" key="10">
    <source>
        <dbReference type="Proteomes" id="UP000075902"/>
    </source>
</evidence>
<evidence type="ECO:0000259" key="8">
    <source>
        <dbReference type="PROSITE" id="PS50939"/>
    </source>
</evidence>